<evidence type="ECO:0000256" key="7">
    <source>
        <dbReference type="ARBA" id="ARBA00023069"/>
    </source>
</evidence>
<keyword evidence="3" id="KW-0677">Repeat</keyword>
<protein>
    <submittedName>
        <fullName evidence="12">Ankyrin repeat and MYND domain-containing protein 2-like</fullName>
    </submittedName>
</protein>
<dbReference type="Pfam" id="PF12796">
    <property type="entry name" value="Ank_2"/>
    <property type="match status" value="1"/>
</dbReference>
<dbReference type="PANTHER" id="PTHR24150">
    <property type="entry name" value="ANKYRIN REPEAT AND MYND DOMAIN-CONTAINING PROTEIN 2"/>
    <property type="match status" value="1"/>
</dbReference>
<dbReference type="RefSeq" id="XP_042633116.1">
    <property type="nucleotide sequence ID" value="XM_042777182.1"/>
</dbReference>
<feature type="domain" description="MYND-type" evidence="11">
    <location>
        <begin position="351"/>
        <end position="388"/>
    </location>
</feature>
<evidence type="ECO:0000313" key="12">
    <source>
        <dbReference type="RefSeq" id="XP_042633116.1"/>
    </source>
</evidence>
<feature type="repeat" description="ANK" evidence="9">
    <location>
        <begin position="83"/>
        <end position="115"/>
    </location>
</feature>
<dbReference type="PROSITE" id="PS50865">
    <property type="entry name" value="ZF_MYND_2"/>
    <property type="match status" value="1"/>
</dbReference>
<evidence type="ECO:0000256" key="3">
    <source>
        <dbReference type="ARBA" id="ARBA00022737"/>
    </source>
</evidence>
<dbReference type="PANTHER" id="PTHR24150:SF8">
    <property type="entry name" value="ANKYRIN REPEAT AND MYND DOMAIN-CONTAINING PROTEIN 2"/>
    <property type="match status" value="1"/>
</dbReference>
<dbReference type="InterPro" id="IPR002893">
    <property type="entry name" value="Znf_MYND"/>
</dbReference>
<feature type="repeat" description="ANK" evidence="9">
    <location>
        <begin position="49"/>
        <end position="81"/>
    </location>
</feature>
<comment type="subcellular location">
    <subcellularLocation>
        <location evidence="1">Cell projection</location>
        <location evidence="1">Cilium</location>
    </subcellularLocation>
</comment>
<evidence type="ECO:0000256" key="1">
    <source>
        <dbReference type="ARBA" id="ARBA00004138"/>
    </source>
</evidence>
<dbReference type="Pfam" id="PF01753">
    <property type="entry name" value="zf-MYND"/>
    <property type="match status" value="1"/>
</dbReference>
<keyword evidence="7" id="KW-0969">Cilium</keyword>
<proteinExistence type="predicted"/>
<sequence length="460" mass="51516">MTSLTPARKGDLTAEERVMIQTVFSKGDVQEATQLLSNPSVRINCLDEYGMTPLMHAAYKGKADMCRLLLQRGADVNCNEHEYGYTALMFAGLSGNAEITEMILDAGAETDLVNSVGRTAAQMAAFVGQHDCVTVINNFFSRARLEYYTRPQGSEREPKLPPKLAGPLHKIIMTTNLNPVKIVMLVKEDPLLVDVVALEKCYRVMDLLCEQCVKQQDMNEVQAMKMHYISCVLQKCLIYLQERDDNLDALLKRWLHLYGPFILESLANGVTKTYIFLLPKLLKGRDGDGFPQYQEKFIRDCIQKFPYCEATLLQQLVRIIAPAEIGNDPTAFSVLTQALTGQMVLMDMEYCATCGERGANKKCSFCKMVVYCGKTCQRLHWFTHKRQCKTPLPQRDAQLNRQPKLRELSSNADDSDVVNATSSMLALCLGLSECALQHSPSDDCCETSEACEDPPRAGKD</sequence>
<evidence type="ECO:0000256" key="5">
    <source>
        <dbReference type="ARBA" id="ARBA00022833"/>
    </source>
</evidence>
<reference evidence="12" key="1">
    <citation type="submission" date="2025-08" db="UniProtKB">
        <authorList>
            <consortium name="RefSeq"/>
        </authorList>
    </citation>
    <scope>IDENTIFICATION</scope>
    <source>
        <tissue evidence="12">Muscle</tissue>
    </source>
</reference>
<keyword evidence="6 9" id="KW-0040">ANK repeat</keyword>
<keyword evidence="8" id="KW-0966">Cell projection</keyword>
<keyword evidence="5" id="KW-0862">Zinc</keyword>
<gene>
    <name evidence="12" type="primary">LOC109065709</name>
</gene>
<evidence type="ECO:0000259" key="11">
    <source>
        <dbReference type="PROSITE" id="PS50865"/>
    </source>
</evidence>
<dbReference type="InterPro" id="IPR052452">
    <property type="entry name" value="Ankyrin-MYND_dom_contain_2"/>
</dbReference>
<keyword evidence="2" id="KW-0479">Metal-binding</keyword>
<dbReference type="KEGG" id="ccar:109065709"/>
<dbReference type="OrthoDB" id="10257049at2759"/>
<evidence type="ECO:0000256" key="10">
    <source>
        <dbReference type="PROSITE-ProRule" id="PRU00134"/>
    </source>
</evidence>
<dbReference type="InterPro" id="IPR002110">
    <property type="entry name" value="Ankyrin_rpt"/>
</dbReference>
<evidence type="ECO:0000256" key="4">
    <source>
        <dbReference type="ARBA" id="ARBA00022771"/>
    </source>
</evidence>
<evidence type="ECO:0000256" key="2">
    <source>
        <dbReference type="ARBA" id="ARBA00022723"/>
    </source>
</evidence>
<dbReference type="Proteomes" id="UP001155660">
    <property type="component" value="Chromosome A19"/>
</dbReference>
<dbReference type="AlphaFoldDB" id="A0A9Q9Z827"/>
<accession>A0A9Q9Z827</accession>
<name>A0A9Q9Z827_CYPCA</name>
<dbReference type="FunFam" id="1.25.40.20:FF:000182">
    <property type="entry name" value="Ankyrin repeat and MYND domain containing 2a"/>
    <property type="match status" value="1"/>
</dbReference>
<dbReference type="PROSITE" id="PS01360">
    <property type="entry name" value="ZF_MYND_1"/>
    <property type="match status" value="1"/>
</dbReference>
<dbReference type="GO" id="GO:0008270">
    <property type="term" value="F:zinc ion binding"/>
    <property type="evidence" value="ECO:0007669"/>
    <property type="project" value="UniProtKB-KW"/>
</dbReference>
<keyword evidence="4 10" id="KW-0863">Zinc-finger</keyword>
<dbReference type="GO" id="GO:0005929">
    <property type="term" value="C:cilium"/>
    <property type="evidence" value="ECO:0007669"/>
    <property type="project" value="UniProtKB-SubCell"/>
</dbReference>
<organism evidence="12">
    <name type="scientific">Cyprinus carpio</name>
    <name type="common">Common carp</name>
    <dbReference type="NCBI Taxonomy" id="7962"/>
    <lineage>
        <taxon>Eukaryota</taxon>
        <taxon>Metazoa</taxon>
        <taxon>Chordata</taxon>
        <taxon>Craniata</taxon>
        <taxon>Vertebrata</taxon>
        <taxon>Euteleostomi</taxon>
        <taxon>Actinopterygii</taxon>
        <taxon>Neopterygii</taxon>
        <taxon>Teleostei</taxon>
        <taxon>Ostariophysi</taxon>
        <taxon>Cypriniformes</taxon>
        <taxon>Cyprinidae</taxon>
        <taxon>Cyprininae</taxon>
        <taxon>Cyprinus</taxon>
    </lineage>
</organism>
<evidence type="ECO:0000256" key="9">
    <source>
        <dbReference type="PROSITE-ProRule" id="PRU00023"/>
    </source>
</evidence>
<dbReference type="GeneID" id="109065709"/>
<evidence type="ECO:0000256" key="6">
    <source>
        <dbReference type="ARBA" id="ARBA00023043"/>
    </source>
</evidence>
<dbReference type="PROSITE" id="PS50297">
    <property type="entry name" value="ANK_REP_REGION"/>
    <property type="match status" value="2"/>
</dbReference>
<dbReference type="SMART" id="SM00248">
    <property type="entry name" value="ANK"/>
    <property type="match status" value="2"/>
</dbReference>
<evidence type="ECO:0000256" key="8">
    <source>
        <dbReference type="ARBA" id="ARBA00023273"/>
    </source>
</evidence>
<dbReference type="PROSITE" id="PS50088">
    <property type="entry name" value="ANK_REPEAT"/>
    <property type="match status" value="2"/>
</dbReference>